<dbReference type="Proteomes" id="UP000192582">
    <property type="component" value="Unassembled WGS sequence"/>
</dbReference>
<dbReference type="EMBL" id="FWWU01000002">
    <property type="protein sequence ID" value="SMB78557.1"/>
    <property type="molecule type" value="Genomic_DNA"/>
</dbReference>
<name>A0A1W1UBW0_9DEIO</name>
<feature type="compositionally biased region" description="Basic and acidic residues" evidence="1">
    <location>
        <begin position="18"/>
        <end position="38"/>
    </location>
</feature>
<dbReference type="AlphaFoldDB" id="A0A1W1UBW0"/>
<sequence length="90" mass="9916">MTTSSGIREHMPVICADGKNHGEVDRVEGDSIKPARDGMDSTAGYPWTAWIMSISTFTSSSITSRFTSRCRPQTRTANRGKCWKCASSVR</sequence>
<dbReference type="InterPro" id="IPR018684">
    <property type="entry name" value="DUF2171"/>
</dbReference>
<evidence type="ECO:0000313" key="2">
    <source>
        <dbReference type="EMBL" id="SMB78557.1"/>
    </source>
</evidence>
<evidence type="ECO:0000256" key="1">
    <source>
        <dbReference type="SAM" id="MobiDB-lite"/>
    </source>
</evidence>
<accession>A0A1W1UBW0</accession>
<feature type="region of interest" description="Disordered" evidence="1">
    <location>
        <begin position="1"/>
        <end position="38"/>
    </location>
</feature>
<keyword evidence="3" id="KW-1185">Reference proteome</keyword>
<organism evidence="2 3">
    <name type="scientific">Deinococcus hopiensis KR-140</name>
    <dbReference type="NCBI Taxonomy" id="695939"/>
    <lineage>
        <taxon>Bacteria</taxon>
        <taxon>Thermotogati</taxon>
        <taxon>Deinococcota</taxon>
        <taxon>Deinococci</taxon>
        <taxon>Deinococcales</taxon>
        <taxon>Deinococcaceae</taxon>
        <taxon>Deinococcus</taxon>
    </lineage>
</organism>
<protein>
    <submittedName>
        <fullName evidence="2">Uncharacterized protein</fullName>
    </submittedName>
</protein>
<proteinExistence type="predicted"/>
<dbReference type="Pfam" id="PF09939">
    <property type="entry name" value="DUF2171"/>
    <property type="match status" value="1"/>
</dbReference>
<evidence type="ECO:0000313" key="3">
    <source>
        <dbReference type="Proteomes" id="UP000192582"/>
    </source>
</evidence>
<reference evidence="2 3" key="1">
    <citation type="submission" date="2017-04" db="EMBL/GenBank/DDBJ databases">
        <authorList>
            <person name="Afonso C.L."/>
            <person name="Miller P.J."/>
            <person name="Scott M.A."/>
            <person name="Spackman E."/>
            <person name="Goraichik I."/>
            <person name="Dimitrov K.M."/>
            <person name="Suarez D.L."/>
            <person name="Swayne D.E."/>
        </authorList>
    </citation>
    <scope>NUCLEOTIDE SEQUENCE [LARGE SCALE GENOMIC DNA]</scope>
    <source>
        <strain evidence="2 3">KR-140</strain>
    </source>
</reference>
<dbReference type="OrthoDB" id="9803697at2"/>
<gene>
    <name evidence="2" type="ORF">SAMN00790413_06705</name>
</gene>